<keyword evidence="4" id="KW-1185">Reference proteome</keyword>
<evidence type="ECO:0000256" key="1">
    <source>
        <dbReference type="ARBA" id="ARBA00005662"/>
    </source>
</evidence>
<proteinExistence type="inferred from homology"/>
<comment type="caution">
    <text evidence="3">The sequence shown here is derived from an EMBL/GenBank/DDBJ whole genome shotgun (WGS) entry which is preliminary data.</text>
</comment>
<evidence type="ECO:0000259" key="2">
    <source>
        <dbReference type="SMART" id="SM00854"/>
    </source>
</evidence>
<protein>
    <submittedName>
        <fullName evidence="3">CapA family protein</fullName>
    </submittedName>
</protein>
<feature type="domain" description="Capsule synthesis protein CapA" evidence="2">
    <location>
        <begin position="12"/>
        <end position="259"/>
    </location>
</feature>
<dbReference type="CDD" id="cd07381">
    <property type="entry name" value="MPP_CapA"/>
    <property type="match status" value="1"/>
</dbReference>
<dbReference type="InterPro" id="IPR052169">
    <property type="entry name" value="CW_Biosynth-Accessory"/>
</dbReference>
<comment type="similarity">
    <text evidence="1">Belongs to the CapA family.</text>
</comment>
<dbReference type="Pfam" id="PF09587">
    <property type="entry name" value="PGA_cap"/>
    <property type="match status" value="1"/>
</dbReference>
<dbReference type="Proteomes" id="UP000716322">
    <property type="component" value="Unassembled WGS sequence"/>
</dbReference>
<organism evidence="3 4">
    <name type="scientific">Telluria antibiotica</name>
    <dbReference type="NCBI Taxonomy" id="2717319"/>
    <lineage>
        <taxon>Bacteria</taxon>
        <taxon>Pseudomonadati</taxon>
        <taxon>Pseudomonadota</taxon>
        <taxon>Betaproteobacteria</taxon>
        <taxon>Burkholderiales</taxon>
        <taxon>Oxalobacteraceae</taxon>
        <taxon>Telluria group</taxon>
        <taxon>Telluria</taxon>
    </lineage>
</organism>
<dbReference type="SMART" id="SM00854">
    <property type="entry name" value="PGA_cap"/>
    <property type="match status" value="1"/>
</dbReference>
<dbReference type="InterPro" id="IPR029052">
    <property type="entry name" value="Metallo-depent_PP-like"/>
</dbReference>
<reference evidence="3 4" key="1">
    <citation type="submission" date="2020-03" db="EMBL/GenBank/DDBJ databases">
        <title>Genome sequence of strain Massilia sp. TW-1.</title>
        <authorList>
            <person name="Chaudhary D.K."/>
        </authorList>
    </citation>
    <scope>NUCLEOTIDE SEQUENCE [LARGE SCALE GENOMIC DNA]</scope>
    <source>
        <strain evidence="3 4">TW-1</strain>
    </source>
</reference>
<gene>
    <name evidence="3" type="ORF">HAV22_22100</name>
</gene>
<dbReference type="SUPFAM" id="SSF56300">
    <property type="entry name" value="Metallo-dependent phosphatases"/>
    <property type="match status" value="1"/>
</dbReference>
<dbReference type="RefSeq" id="WP_166861927.1">
    <property type="nucleotide sequence ID" value="NZ_JAAQOM010000014.1"/>
</dbReference>
<evidence type="ECO:0000313" key="4">
    <source>
        <dbReference type="Proteomes" id="UP000716322"/>
    </source>
</evidence>
<dbReference type="Gene3D" id="3.60.21.10">
    <property type="match status" value="1"/>
</dbReference>
<sequence length="341" mass="36973">MSRAADVAPPLRLMFGGDVMLGRHVRDVMQGSGTHAPLEGVAPLLRSADLAVANLECALTDATNRWHGAPKAYYFAGPPDGGQALSDAGIRLVSLANNHSLDYDVQGLADTVRILDLHGIAHTGAGADLGQALAPAIVPCGEVLVGMAAFCDHQDDFAATDDRPGIAWLDLHDEPAAMDAFARALAALRAAGVRWTILSLHWGPNMVTAPSPHLRRLAYAAIDMGWKIVYGHSAHIFHGVELYRDCPILYACGDLVDDYAIDPELRNDHQLLFEVELGDDGLRRIVLHPVFIRRGRAVPADHTQRTWIYARMRALCRDLGTEAQMEGDVLVVERDAATPHE</sequence>
<dbReference type="PANTHER" id="PTHR33393">
    <property type="entry name" value="POLYGLUTAMINE SYNTHESIS ACCESSORY PROTEIN RV0574C-RELATED"/>
    <property type="match status" value="1"/>
</dbReference>
<accession>A0ABX0PHN8</accession>
<evidence type="ECO:0000313" key="3">
    <source>
        <dbReference type="EMBL" id="NIA56327.1"/>
    </source>
</evidence>
<name>A0ABX0PHN8_9BURK</name>
<dbReference type="PANTHER" id="PTHR33393:SF11">
    <property type="entry name" value="POLYGLUTAMINE SYNTHESIS ACCESSORY PROTEIN RV0574C-RELATED"/>
    <property type="match status" value="1"/>
</dbReference>
<dbReference type="InterPro" id="IPR019079">
    <property type="entry name" value="Capsule_synth_CapA"/>
</dbReference>
<dbReference type="EMBL" id="JAAQOM010000014">
    <property type="protein sequence ID" value="NIA56327.1"/>
    <property type="molecule type" value="Genomic_DNA"/>
</dbReference>